<keyword evidence="2" id="KW-1185">Reference proteome</keyword>
<accession>A0ABZ1ZDC9</accession>
<evidence type="ECO:0000313" key="1">
    <source>
        <dbReference type="EMBL" id="WUX35357.1"/>
    </source>
</evidence>
<dbReference type="Proteomes" id="UP001431926">
    <property type="component" value="Chromosome"/>
</dbReference>
<sequence>MFDVAGFNINSSDGLSNDETAMLHTLQTLDKHLGDMEAAGTTVKNIQTQVSEAYRARSSATHAAGIDEWLKTHARITERTRFFLEGTKMATNLLADAEDESNTYALNIANTVNPK</sequence>
<name>A0ABZ1ZDC9_STRAQ</name>
<reference evidence="1" key="1">
    <citation type="submission" date="2022-10" db="EMBL/GenBank/DDBJ databases">
        <title>The complete genomes of actinobacterial strains from the NBC collection.</title>
        <authorList>
            <person name="Joergensen T.S."/>
            <person name="Alvarez Arevalo M."/>
            <person name="Sterndorff E.B."/>
            <person name="Faurdal D."/>
            <person name="Vuksanovic O."/>
            <person name="Mourched A.-S."/>
            <person name="Charusanti P."/>
            <person name="Shaw S."/>
            <person name="Blin K."/>
            <person name="Weber T."/>
        </authorList>
    </citation>
    <scope>NUCLEOTIDE SEQUENCE</scope>
    <source>
        <strain evidence="1">NBC_01436</strain>
    </source>
</reference>
<dbReference type="EMBL" id="CP109491">
    <property type="protein sequence ID" value="WUX35357.1"/>
    <property type="molecule type" value="Genomic_DNA"/>
</dbReference>
<dbReference type="GeneID" id="65914469"/>
<dbReference type="RefSeq" id="WP_050362015.1">
    <property type="nucleotide sequence ID" value="NZ_BMVK01000004.1"/>
</dbReference>
<organism evidence="1 2">
    <name type="scientific">Streptomyces anulatus</name>
    <name type="common">Streptomyces chrysomallus</name>
    <dbReference type="NCBI Taxonomy" id="1892"/>
    <lineage>
        <taxon>Bacteria</taxon>
        <taxon>Bacillati</taxon>
        <taxon>Actinomycetota</taxon>
        <taxon>Actinomycetes</taxon>
        <taxon>Kitasatosporales</taxon>
        <taxon>Streptomycetaceae</taxon>
        <taxon>Streptomyces</taxon>
    </lineage>
</organism>
<proteinExistence type="predicted"/>
<evidence type="ECO:0000313" key="2">
    <source>
        <dbReference type="Proteomes" id="UP001431926"/>
    </source>
</evidence>
<protein>
    <recommendedName>
        <fullName evidence="3">WXG100 family type VII secretion target</fullName>
    </recommendedName>
</protein>
<evidence type="ECO:0008006" key="3">
    <source>
        <dbReference type="Google" id="ProtNLM"/>
    </source>
</evidence>
<gene>
    <name evidence="1" type="ORF">OG367_03555</name>
</gene>